<name>A0A7X8C492_9LACT</name>
<feature type="transmembrane region" description="Helical" evidence="9">
    <location>
        <begin position="130"/>
        <end position="152"/>
    </location>
</feature>
<evidence type="ECO:0000313" key="12">
    <source>
        <dbReference type="Proteomes" id="UP000541058"/>
    </source>
</evidence>
<dbReference type="EMBL" id="JAAYSM010000247">
    <property type="protein sequence ID" value="NLJ18707.1"/>
    <property type="molecule type" value="Genomic_DNA"/>
</dbReference>
<dbReference type="Proteomes" id="UP000541058">
    <property type="component" value="Unassembled WGS sequence"/>
</dbReference>
<evidence type="ECO:0000256" key="7">
    <source>
        <dbReference type="ARBA" id="ARBA00022989"/>
    </source>
</evidence>
<dbReference type="CDD" id="cd06261">
    <property type="entry name" value="TM_PBP2"/>
    <property type="match status" value="1"/>
</dbReference>
<dbReference type="InterPro" id="IPR051124">
    <property type="entry name" value="Phosphate_Transport_Permease"/>
</dbReference>
<comment type="similarity">
    <text evidence="2">Belongs to the binding-protein-dependent transport system permease family. CysTW subfamily.</text>
</comment>
<evidence type="ECO:0000256" key="2">
    <source>
        <dbReference type="ARBA" id="ARBA00007069"/>
    </source>
</evidence>
<dbReference type="RefSeq" id="WP_276648936.1">
    <property type="nucleotide sequence ID" value="NZ_JAAYSM010000247.1"/>
</dbReference>
<evidence type="ECO:0000313" key="11">
    <source>
        <dbReference type="EMBL" id="NLJ18707.1"/>
    </source>
</evidence>
<gene>
    <name evidence="11" type="ORF">GX355_07570</name>
</gene>
<protein>
    <submittedName>
        <fullName evidence="11">ABC transporter permease subunit</fullName>
    </submittedName>
</protein>
<evidence type="ECO:0000256" key="3">
    <source>
        <dbReference type="ARBA" id="ARBA00022448"/>
    </source>
</evidence>
<evidence type="ECO:0000256" key="9">
    <source>
        <dbReference type="RuleBase" id="RU363032"/>
    </source>
</evidence>
<dbReference type="InterPro" id="IPR035906">
    <property type="entry name" value="MetI-like_sf"/>
</dbReference>
<keyword evidence="8 9" id="KW-0472">Membrane</keyword>
<dbReference type="Gene3D" id="1.10.3720.10">
    <property type="entry name" value="MetI-like"/>
    <property type="match status" value="1"/>
</dbReference>
<dbReference type="GO" id="GO:0005886">
    <property type="term" value="C:plasma membrane"/>
    <property type="evidence" value="ECO:0007669"/>
    <property type="project" value="UniProtKB-SubCell"/>
</dbReference>
<accession>A0A7X8C492</accession>
<keyword evidence="7 9" id="KW-1133">Transmembrane helix</keyword>
<evidence type="ECO:0000256" key="8">
    <source>
        <dbReference type="ARBA" id="ARBA00023136"/>
    </source>
</evidence>
<keyword evidence="6 9" id="KW-0812">Transmembrane</keyword>
<feature type="transmembrane region" description="Helical" evidence="9">
    <location>
        <begin position="59"/>
        <end position="80"/>
    </location>
</feature>
<dbReference type="PANTHER" id="PTHR30425">
    <property type="entry name" value="PHOSPHATE TRANSPORT SYSTEM PERMEASE PROTEIN PST"/>
    <property type="match status" value="1"/>
</dbReference>
<reference evidence="11 12" key="1">
    <citation type="journal article" date="2020" name="Biotechnol. Biofuels">
        <title>New insights from the biogas microbiome by comprehensive genome-resolved metagenomics of nearly 1600 species originating from multiple anaerobic digesters.</title>
        <authorList>
            <person name="Campanaro S."/>
            <person name="Treu L."/>
            <person name="Rodriguez-R L.M."/>
            <person name="Kovalovszki A."/>
            <person name="Ziels R.M."/>
            <person name="Maus I."/>
            <person name="Zhu X."/>
            <person name="Kougias P.G."/>
            <person name="Basile A."/>
            <person name="Luo G."/>
            <person name="Schluter A."/>
            <person name="Konstantinidis K.T."/>
            <person name="Angelidaki I."/>
        </authorList>
    </citation>
    <scope>NUCLEOTIDE SEQUENCE [LARGE SCALE GENOMIC DNA]</scope>
    <source>
        <strain evidence="11">AS23ysBPME_34</strain>
    </source>
</reference>
<feature type="domain" description="ABC transmembrane type-1" evidence="10">
    <location>
        <begin position="1"/>
        <end position="149"/>
    </location>
</feature>
<keyword evidence="5" id="KW-0592">Phosphate transport</keyword>
<comment type="caution">
    <text evidence="11">The sequence shown here is derived from an EMBL/GenBank/DDBJ whole genome shotgun (WGS) entry which is preliminary data.</text>
</comment>
<keyword evidence="4" id="KW-1003">Cell membrane</keyword>
<organism evidence="11 12">
    <name type="scientific">Globicatella sulfidifaciens</name>
    <dbReference type="NCBI Taxonomy" id="136093"/>
    <lineage>
        <taxon>Bacteria</taxon>
        <taxon>Bacillati</taxon>
        <taxon>Bacillota</taxon>
        <taxon>Bacilli</taxon>
        <taxon>Lactobacillales</taxon>
        <taxon>Aerococcaceae</taxon>
        <taxon>Globicatella</taxon>
    </lineage>
</organism>
<evidence type="ECO:0000256" key="1">
    <source>
        <dbReference type="ARBA" id="ARBA00004651"/>
    </source>
</evidence>
<dbReference type="PROSITE" id="PS50928">
    <property type="entry name" value="ABC_TM1"/>
    <property type="match status" value="1"/>
</dbReference>
<dbReference type="SUPFAM" id="SSF161098">
    <property type="entry name" value="MetI-like"/>
    <property type="match status" value="1"/>
</dbReference>
<comment type="subcellular location">
    <subcellularLocation>
        <location evidence="1 9">Cell membrane</location>
        <topology evidence="1 9">Multi-pass membrane protein</topology>
    </subcellularLocation>
</comment>
<sequence>ASNLFNYSTFGGRSNMAVILLLAIMIMPTITIISINAIEAVDENLEKASLALGASETQTHFKVVLISAKSGIFAGLILGLSRAFGEATAVSLVAGNKMYGPSFNPFDITRTMTSTMMIGMNETTGLDYDVRFSVGIVLLITVFLSNFAINYVKRKMEV</sequence>
<dbReference type="InterPro" id="IPR000515">
    <property type="entry name" value="MetI-like"/>
</dbReference>
<evidence type="ECO:0000256" key="6">
    <source>
        <dbReference type="ARBA" id="ARBA00022692"/>
    </source>
</evidence>
<evidence type="ECO:0000256" key="4">
    <source>
        <dbReference type="ARBA" id="ARBA00022475"/>
    </source>
</evidence>
<feature type="non-terminal residue" evidence="11">
    <location>
        <position position="1"/>
    </location>
</feature>
<dbReference type="AlphaFoldDB" id="A0A7X8C492"/>
<dbReference type="GO" id="GO:0006817">
    <property type="term" value="P:phosphate ion transport"/>
    <property type="evidence" value="ECO:0007669"/>
    <property type="project" value="UniProtKB-KW"/>
</dbReference>
<dbReference type="PANTHER" id="PTHR30425:SF1">
    <property type="entry name" value="PHOSPHATE TRANSPORT SYSTEM PERMEASE PROTEIN PSTC"/>
    <property type="match status" value="1"/>
</dbReference>
<dbReference type="Pfam" id="PF00528">
    <property type="entry name" value="BPD_transp_1"/>
    <property type="match status" value="1"/>
</dbReference>
<keyword evidence="3 9" id="KW-0813">Transport</keyword>
<proteinExistence type="inferred from homology"/>
<dbReference type="GO" id="GO:0055085">
    <property type="term" value="P:transmembrane transport"/>
    <property type="evidence" value="ECO:0007669"/>
    <property type="project" value="InterPro"/>
</dbReference>
<evidence type="ECO:0000259" key="10">
    <source>
        <dbReference type="PROSITE" id="PS50928"/>
    </source>
</evidence>
<feature type="transmembrane region" description="Helical" evidence="9">
    <location>
        <begin position="16"/>
        <end position="38"/>
    </location>
</feature>
<evidence type="ECO:0000256" key="5">
    <source>
        <dbReference type="ARBA" id="ARBA00022592"/>
    </source>
</evidence>